<proteinExistence type="predicted"/>
<dbReference type="GO" id="GO:0005737">
    <property type="term" value="C:cytoplasm"/>
    <property type="evidence" value="ECO:0007669"/>
    <property type="project" value="TreeGrafter"/>
</dbReference>
<keyword evidence="4" id="KW-0862">Zinc</keyword>
<dbReference type="PANTHER" id="PTHR15710:SF217">
    <property type="entry name" value="E3 UBIQUITIN-PROTEIN LIGASE RDUF2"/>
    <property type="match status" value="1"/>
</dbReference>
<dbReference type="PROSITE" id="PS50089">
    <property type="entry name" value="ZF_RING_2"/>
    <property type="match status" value="1"/>
</dbReference>
<evidence type="ECO:0000313" key="8">
    <source>
        <dbReference type="EMBL" id="CAE0062205.1"/>
    </source>
</evidence>
<keyword evidence="2" id="KW-0479">Metal-binding</keyword>
<evidence type="ECO:0000256" key="6">
    <source>
        <dbReference type="SAM" id="MobiDB-lite"/>
    </source>
</evidence>
<evidence type="ECO:0000256" key="1">
    <source>
        <dbReference type="ARBA" id="ARBA00022679"/>
    </source>
</evidence>
<dbReference type="Pfam" id="PF13639">
    <property type="entry name" value="zf-RING_2"/>
    <property type="match status" value="1"/>
</dbReference>
<dbReference type="FunFam" id="3.30.40.10:FF:000022">
    <property type="entry name" value="E3 ubiquitin-protein ligase RING1-like"/>
    <property type="match status" value="1"/>
</dbReference>
<dbReference type="SUPFAM" id="SSF57850">
    <property type="entry name" value="RING/U-box"/>
    <property type="match status" value="1"/>
</dbReference>
<protein>
    <recommendedName>
        <fullName evidence="7">RING-type domain-containing protein</fullName>
    </recommendedName>
</protein>
<keyword evidence="3 5" id="KW-0863">Zinc-finger</keyword>
<dbReference type="GO" id="GO:0008270">
    <property type="term" value="F:zinc ion binding"/>
    <property type="evidence" value="ECO:0007669"/>
    <property type="project" value="UniProtKB-KW"/>
</dbReference>
<dbReference type="AlphaFoldDB" id="A0A7S3ELG2"/>
<dbReference type="InterPro" id="IPR001841">
    <property type="entry name" value="Znf_RING"/>
</dbReference>
<feature type="compositionally biased region" description="Polar residues" evidence="6">
    <location>
        <begin position="267"/>
        <end position="283"/>
    </location>
</feature>
<dbReference type="InterPro" id="IPR017907">
    <property type="entry name" value="Znf_RING_CS"/>
</dbReference>
<gene>
    <name evidence="8" type="ORF">RMAR00112_LOCUS30274</name>
</gene>
<feature type="region of interest" description="Disordered" evidence="6">
    <location>
        <begin position="58"/>
        <end position="84"/>
    </location>
</feature>
<dbReference type="EMBL" id="HBHW01039383">
    <property type="protein sequence ID" value="CAE0062205.1"/>
    <property type="molecule type" value="Transcribed_RNA"/>
</dbReference>
<evidence type="ECO:0000259" key="7">
    <source>
        <dbReference type="PROSITE" id="PS50089"/>
    </source>
</evidence>
<dbReference type="SMART" id="SM00184">
    <property type="entry name" value="RING"/>
    <property type="match status" value="1"/>
</dbReference>
<dbReference type="PROSITE" id="PS00518">
    <property type="entry name" value="ZF_RING_1"/>
    <property type="match status" value="1"/>
</dbReference>
<keyword evidence="1" id="KW-0808">Transferase</keyword>
<dbReference type="SUPFAM" id="SSF57783">
    <property type="entry name" value="Zinc beta-ribbon"/>
    <property type="match status" value="1"/>
</dbReference>
<accession>A0A7S3ELG2</accession>
<evidence type="ECO:0000256" key="5">
    <source>
        <dbReference type="PROSITE-ProRule" id="PRU00175"/>
    </source>
</evidence>
<name>A0A7S3ELG2_9RHOD</name>
<sequence>MAENMEMVYVCYACNDRNARTRESEGELVCESCGMEGFIEKVETRGALDEARRFVRHEDADAEESSAGNSAATSRAPPPNIPQFSLSVFGGPGVPRTSNVNVNLGENAGSPVQFPQRSFFTSLIEGLQIENQRAGGFAADFGMMLDGLTRMSGDYVIGEGGLNAVIQHLTENDPNQYGNPPASKDAVDALPKLKVTESILGSEDGCAVCKDAFELDQECVQMPCGHIFCEGCISPWLERHNTCPVCRFELRTDDPDYERRRVRAQAMQDSQAATTRQAPNSSQ</sequence>
<evidence type="ECO:0000256" key="2">
    <source>
        <dbReference type="ARBA" id="ARBA00022723"/>
    </source>
</evidence>
<dbReference type="PANTHER" id="PTHR15710">
    <property type="entry name" value="E3 UBIQUITIN-PROTEIN LIGASE PRAJA"/>
    <property type="match status" value="1"/>
</dbReference>
<feature type="domain" description="RING-type" evidence="7">
    <location>
        <begin position="206"/>
        <end position="247"/>
    </location>
</feature>
<reference evidence="8" key="1">
    <citation type="submission" date="2021-01" db="EMBL/GenBank/DDBJ databases">
        <authorList>
            <person name="Corre E."/>
            <person name="Pelletier E."/>
            <person name="Niang G."/>
            <person name="Scheremetjew M."/>
            <person name="Finn R."/>
            <person name="Kale V."/>
            <person name="Holt S."/>
            <person name="Cochrane G."/>
            <person name="Meng A."/>
            <person name="Brown T."/>
            <person name="Cohen L."/>
        </authorList>
    </citation>
    <scope>NUCLEOTIDE SEQUENCE</scope>
    <source>
        <strain evidence="8">CCMP 769</strain>
    </source>
</reference>
<evidence type="ECO:0000256" key="3">
    <source>
        <dbReference type="ARBA" id="ARBA00022771"/>
    </source>
</evidence>
<evidence type="ECO:0000256" key="4">
    <source>
        <dbReference type="ARBA" id="ARBA00022833"/>
    </source>
</evidence>
<dbReference type="GO" id="GO:0061630">
    <property type="term" value="F:ubiquitin protein ligase activity"/>
    <property type="evidence" value="ECO:0007669"/>
    <property type="project" value="TreeGrafter"/>
</dbReference>
<dbReference type="InterPro" id="IPR013083">
    <property type="entry name" value="Znf_RING/FYVE/PHD"/>
</dbReference>
<dbReference type="GO" id="GO:0016567">
    <property type="term" value="P:protein ubiquitination"/>
    <property type="evidence" value="ECO:0007669"/>
    <property type="project" value="TreeGrafter"/>
</dbReference>
<dbReference type="Gene3D" id="3.30.40.10">
    <property type="entry name" value="Zinc/RING finger domain, C3HC4 (zinc finger)"/>
    <property type="match status" value="1"/>
</dbReference>
<feature type="region of interest" description="Disordered" evidence="6">
    <location>
        <begin position="262"/>
        <end position="283"/>
    </location>
</feature>
<organism evidence="8">
    <name type="scientific">Rhodosorus marinus</name>
    <dbReference type="NCBI Taxonomy" id="101924"/>
    <lineage>
        <taxon>Eukaryota</taxon>
        <taxon>Rhodophyta</taxon>
        <taxon>Stylonematophyceae</taxon>
        <taxon>Stylonematales</taxon>
        <taxon>Stylonemataceae</taxon>
        <taxon>Rhodosorus</taxon>
    </lineage>
</organism>